<dbReference type="CDD" id="cd08070">
    <property type="entry name" value="MPN_like"/>
    <property type="match status" value="1"/>
</dbReference>
<keyword evidence="5" id="KW-0482">Metalloprotease</keyword>
<evidence type="ECO:0000256" key="5">
    <source>
        <dbReference type="ARBA" id="ARBA00023049"/>
    </source>
</evidence>
<dbReference type="EMBL" id="CP000878">
    <property type="protein sequence ID" value="ABX09619.1"/>
    <property type="molecule type" value="Genomic_DNA"/>
</dbReference>
<gene>
    <name evidence="7" type="ordered locus">P9211_16881</name>
</gene>
<dbReference type="Gene3D" id="3.40.140.10">
    <property type="entry name" value="Cytidine Deaminase, domain 2"/>
    <property type="match status" value="1"/>
</dbReference>
<evidence type="ECO:0000313" key="7">
    <source>
        <dbReference type="EMBL" id="ABX09619.1"/>
    </source>
</evidence>
<sequence length="164" mass="18602">MNLPTVIKFHGHSKEVLIKSLLIKFPQEGCALLLGKKKKETNLSKNFFYEISLIWPCCNIWEPEMKSFSEECLKEDLTQKPPSKTNRFAIDPKEQISAQKWARKKNLSLLGSAHSHSYSCANPSRLDLSWNFSPGLMIIVDGSGVIRAWWIGASKTIEPTEIPI</sequence>
<evidence type="ECO:0000256" key="2">
    <source>
        <dbReference type="ARBA" id="ARBA00022723"/>
    </source>
</evidence>
<organism evidence="7 8">
    <name type="scientific">Prochlorococcus marinus (strain MIT 9211)</name>
    <dbReference type="NCBI Taxonomy" id="93059"/>
    <lineage>
        <taxon>Bacteria</taxon>
        <taxon>Bacillati</taxon>
        <taxon>Cyanobacteriota</taxon>
        <taxon>Cyanophyceae</taxon>
        <taxon>Synechococcales</taxon>
        <taxon>Prochlorococcaceae</taxon>
        <taxon>Prochlorococcus</taxon>
    </lineage>
</organism>
<evidence type="ECO:0000256" key="4">
    <source>
        <dbReference type="ARBA" id="ARBA00022833"/>
    </source>
</evidence>
<proteinExistence type="predicted"/>
<feature type="domain" description="JAB" evidence="6">
    <location>
        <begin position="19"/>
        <end position="151"/>
    </location>
</feature>
<dbReference type="SUPFAM" id="SSF102712">
    <property type="entry name" value="JAB1/MPN domain"/>
    <property type="match status" value="1"/>
</dbReference>
<keyword evidence="1" id="KW-0645">Protease</keyword>
<dbReference type="KEGG" id="pmj:P9211_16881"/>
<keyword evidence="3" id="KW-0378">Hydrolase</keyword>
<accession>A9BCQ7</accession>
<protein>
    <recommendedName>
        <fullName evidence="6">JAB domain-containing protein</fullName>
    </recommendedName>
</protein>
<dbReference type="GO" id="GO:0008237">
    <property type="term" value="F:metallopeptidase activity"/>
    <property type="evidence" value="ECO:0007669"/>
    <property type="project" value="UniProtKB-KW"/>
</dbReference>
<keyword evidence="4" id="KW-0862">Zinc</keyword>
<dbReference type="AlphaFoldDB" id="A9BCQ7"/>
<dbReference type="STRING" id="93059.P9211_16881"/>
<dbReference type="GO" id="GO:0046872">
    <property type="term" value="F:metal ion binding"/>
    <property type="evidence" value="ECO:0007669"/>
    <property type="project" value="UniProtKB-KW"/>
</dbReference>
<name>A9BCQ7_PROM4</name>
<evidence type="ECO:0000313" key="8">
    <source>
        <dbReference type="Proteomes" id="UP000000788"/>
    </source>
</evidence>
<evidence type="ECO:0000259" key="6">
    <source>
        <dbReference type="Pfam" id="PF14464"/>
    </source>
</evidence>
<evidence type="ECO:0000256" key="1">
    <source>
        <dbReference type="ARBA" id="ARBA00022670"/>
    </source>
</evidence>
<keyword evidence="2" id="KW-0479">Metal-binding</keyword>
<dbReference type="RefSeq" id="WP_012196239.1">
    <property type="nucleotide sequence ID" value="NC_009976.1"/>
</dbReference>
<dbReference type="GO" id="GO:0006508">
    <property type="term" value="P:proteolysis"/>
    <property type="evidence" value="ECO:0007669"/>
    <property type="project" value="UniProtKB-KW"/>
</dbReference>
<dbReference type="HOGENOM" id="CLU_116765_0_0_3"/>
<dbReference type="Proteomes" id="UP000000788">
    <property type="component" value="Chromosome"/>
</dbReference>
<keyword evidence="8" id="KW-1185">Reference proteome</keyword>
<dbReference type="InterPro" id="IPR028090">
    <property type="entry name" value="JAB_dom_prok"/>
</dbReference>
<evidence type="ECO:0000256" key="3">
    <source>
        <dbReference type="ARBA" id="ARBA00022801"/>
    </source>
</evidence>
<dbReference type="Pfam" id="PF14464">
    <property type="entry name" value="Prok-JAB"/>
    <property type="match status" value="1"/>
</dbReference>
<dbReference type="eggNOG" id="COG1310">
    <property type="taxonomic scope" value="Bacteria"/>
</dbReference>
<reference evidence="7 8" key="1">
    <citation type="journal article" date="2007" name="PLoS Genet.">
        <title>Patterns and implications of gene gain and loss in the evolution of Prochlorococcus.</title>
        <authorList>
            <person name="Kettler G.C."/>
            <person name="Martiny A.C."/>
            <person name="Huang K."/>
            <person name="Zucker J."/>
            <person name="Coleman M.L."/>
            <person name="Rodrigue S."/>
            <person name="Chen F."/>
            <person name="Lapidus A."/>
            <person name="Ferriera S."/>
            <person name="Johnson J."/>
            <person name="Steglich C."/>
            <person name="Church G.M."/>
            <person name="Richardson P."/>
            <person name="Chisholm S.W."/>
        </authorList>
    </citation>
    <scope>NUCLEOTIDE SEQUENCE [LARGE SCALE GENOMIC DNA]</scope>
    <source>
        <strain evidence="8">MIT 9211</strain>
    </source>
</reference>
<dbReference type="OrthoDB" id="9802958at2"/>